<evidence type="ECO:0000313" key="2">
    <source>
        <dbReference type="Proteomes" id="UP000320078"/>
    </source>
</evidence>
<evidence type="ECO:0000313" key="1">
    <source>
        <dbReference type="EMBL" id="TVY12133.1"/>
    </source>
</evidence>
<protein>
    <submittedName>
        <fullName evidence="1">Tra5 transposase</fullName>
    </submittedName>
</protein>
<dbReference type="AlphaFoldDB" id="A0A559KJ19"/>
<reference evidence="1 2" key="1">
    <citation type="submission" date="2019-06" db="EMBL/GenBank/DDBJ databases">
        <title>Draft Genome Sequence of Candidatus Phytoplasma pini-Related Strain MDPP: A Resource for Comparative Genomics of Gymnosperm-infecting Phytoplasmas.</title>
        <authorList>
            <person name="Cai W."/>
            <person name="Costanzo S."/>
            <person name="Shao J."/>
            <person name="Zhao Y."/>
            <person name="Davis R."/>
        </authorList>
    </citation>
    <scope>NUCLEOTIDE SEQUENCE [LARGE SCALE GENOMIC DNA]</scope>
    <source>
        <strain evidence="1 2">MDPP</strain>
    </source>
</reference>
<organism evidence="1 2">
    <name type="scientific">Candidatus Phytoplasma pini</name>
    <dbReference type="NCBI Taxonomy" id="267362"/>
    <lineage>
        <taxon>Bacteria</taxon>
        <taxon>Bacillati</taxon>
        <taxon>Mycoplasmatota</taxon>
        <taxon>Mollicutes</taxon>
        <taxon>Acholeplasmatales</taxon>
        <taxon>Acholeplasmataceae</taxon>
        <taxon>Candidatus Phytoplasma</taxon>
    </lineage>
</organism>
<proteinExistence type="predicted"/>
<sequence length="70" mass="8310">MKIQQILTKKGFLVGMSRKVTPRDNAVIENFFGQMKSILERRHLFYFKTQRKKLKKSLTNFLLFGIKNGF</sequence>
<name>A0A559KJ19_9MOLU</name>
<dbReference type="Proteomes" id="UP000320078">
    <property type="component" value="Unassembled WGS sequence"/>
</dbReference>
<dbReference type="EMBL" id="VIAE01000009">
    <property type="protein sequence ID" value="TVY12133.1"/>
    <property type="molecule type" value="Genomic_DNA"/>
</dbReference>
<gene>
    <name evidence="1" type="primary">tra5</name>
    <name evidence="1" type="ORF">MDPP_00312</name>
</gene>
<accession>A0A559KJ19</accession>
<dbReference type="SUPFAM" id="SSF53098">
    <property type="entry name" value="Ribonuclease H-like"/>
    <property type="match status" value="1"/>
</dbReference>
<comment type="caution">
    <text evidence="1">The sequence shown here is derived from an EMBL/GenBank/DDBJ whole genome shotgun (WGS) entry which is preliminary data.</text>
</comment>
<keyword evidence="2" id="KW-1185">Reference proteome</keyword>
<dbReference type="InterPro" id="IPR012337">
    <property type="entry name" value="RNaseH-like_sf"/>
</dbReference>